<dbReference type="InterPro" id="IPR006530">
    <property type="entry name" value="YD"/>
</dbReference>
<feature type="compositionally biased region" description="Polar residues" evidence="4">
    <location>
        <begin position="957"/>
        <end position="969"/>
    </location>
</feature>
<dbReference type="NCBIfam" id="TIGR03696">
    <property type="entry name" value="Rhs_assc_core"/>
    <property type="match status" value="1"/>
</dbReference>
<protein>
    <recommendedName>
        <fullName evidence="5">Insecticide toxin TcdB middle/N-terminal domain-containing protein</fullName>
    </recommendedName>
</protein>
<evidence type="ECO:0000259" key="5">
    <source>
        <dbReference type="Pfam" id="PF12256"/>
    </source>
</evidence>
<comment type="caution">
    <text evidence="6">The sequence shown here is derived from an EMBL/GenBank/DDBJ whole genome shotgun (WGS) entry which is preliminary data.</text>
</comment>
<dbReference type="InterPro" id="IPR022385">
    <property type="entry name" value="Rhs_assc_core"/>
</dbReference>
<proteinExistence type="predicted"/>
<dbReference type="NCBIfam" id="TIGR01643">
    <property type="entry name" value="YD_repeat_2x"/>
    <property type="match status" value="1"/>
</dbReference>
<dbReference type="Pfam" id="PF12256">
    <property type="entry name" value="TcdB_toxin_midN"/>
    <property type="match status" value="1"/>
</dbReference>
<evidence type="ECO:0000256" key="2">
    <source>
        <dbReference type="ARBA" id="ARBA00022525"/>
    </source>
</evidence>
<dbReference type="PANTHER" id="PTHR32305">
    <property type="match status" value="1"/>
</dbReference>
<keyword evidence="3" id="KW-0843">Virulence</keyword>
<dbReference type="Pfam" id="PF03534">
    <property type="entry name" value="SpvB"/>
    <property type="match status" value="1"/>
</dbReference>
<dbReference type="EMBL" id="BLAU01000001">
    <property type="protein sequence ID" value="GET22359.1"/>
    <property type="molecule type" value="Genomic_DNA"/>
</dbReference>
<dbReference type="InterPro" id="IPR003284">
    <property type="entry name" value="Sal_SpvB"/>
</dbReference>
<accession>A0ABQ0ZLT9</accession>
<dbReference type="Gene3D" id="2.180.10.10">
    <property type="entry name" value="RHS repeat-associated core"/>
    <property type="match status" value="2"/>
</dbReference>
<dbReference type="Gene3D" id="3.90.1720.10">
    <property type="entry name" value="endopeptidase domain like (from Nostoc punctiforme)"/>
    <property type="match status" value="1"/>
</dbReference>
<dbReference type="InterPro" id="IPR050708">
    <property type="entry name" value="T6SS_VgrG/RHS"/>
</dbReference>
<reference evidence="6 7" key="1">
    <citation type="submission" date="2019-10" db="EMBL/GenBank/DDBJ databases">
        <title>Prolixibacter strains distinguished by the presence of nitrate reductase genes were adept at nitrate-dependent anaerobic corrosion of metallic iron and carbon steel.</title>
        <authorList>
            <person name="Iino T."/>
            <person name="Shono N."/>
            <person name="Ito K."/>
            <person name="Nakamura R."/>
            <person name="Sueoka K."/>
            <person name="Harayama S."/>
            <person name="Ohkuma M."/>
        </authorList>
    </citation>
    <scope>NUCLEOTIDE SEQUENCE [LARGE SCALE GENOMIC DNA]</scope>
    <source>
        <strain evidence="6 7">MIC1-1</strain>
    </source>
</reference>
<gene>
    <name evidence="6" type="ORF">JCM18694_26050</name>
</gene>
<dbReference type="InterPro" id="IPR031325">
    <property type="entry name" value="RHS_repeat"/>
</dbReference>
<dbReference type="Proteomes" id="UP000396862">
    <property type="component" value="Unassembled WGS sequence"/>
</dbReference>
<comment type="subcellular location">
    <subcellularLocation>
        <location evidence="1">Secreted</location>
    </subcellularLocation>
</comment>
<dbReference type="SUPFAM" id="SSF69318">
    <property type="entry name" value="Integrin alpha N-terminal domain"/>
    <property type="match status" value="2"/>
</dbReference>
<evidence type="ECO:0000313" key="7">
    <source>
        <dbReference type="Proteomes" id="UP000396862"/>
    </source>
</evidence>
<name>A0ABQ0ZLT9_9BACT</name>
<feature type="domain" description="Insecticide toxin TcdB middle/N-terminal" evidence="5">
    <location>
        <begin position="1756"/>
        <end position="1888"/>
    </location>
</feature>
<evidence type="ECO:0000256" key="1">
    <source>
        <dbReference type="ARBA" id="ARBA00004613"/>
    </source>
</evidence>
<sequence>MLGLLVIVFVVTSIRSGDPTSQNVNQPVDSVKVARPVPLGDVLSPDSLALPDEVGSVNYPATRKEGFIGVFANRPVDNPVDNVFHVHIDHPVQKNATVWLEYDLKGVQDYTGISHSVNEQLSVGGYFVRKNKTWGRQKELLNPGDLKEGDNVIRFTLPEGAGYGYQIRNLSIKVEPYRELQERSQRKLVVNQPVNECYYGKLGYLEGYVTGSGSKQASVYVAGDKVRFQNGTFESIVQKPENSEKTWSVNVRAVFPDGEELLTRVLFRQPAKWDTKNGFHKEIHLAEKTAEPGKGFALKLGDALLKGDAGSVKENTRLSVTALRARDVPALDPGMVNVTSGFSGYRFLPHGTRFQKPVTMELGYDTHKIPNGYSEEDIRTCYFDEETNHWVPLHRDSVLLALNAVRSGTTHFTDFINAIIKVPESPQTQGYTPTSMKDVKVANPATGINLIAPPTANSMGNANLSYPIAVPAGRQGMQPSLSLRYNSGGGDGWLGLGWDLSVPSISVDTRWGVPRYDPNLESETYTMQGEQLSPVAYRSAWKPRDKSVDAEKLFYPRVEGAFSEIKRHGGSPATYWWEVTDKSGVKYYYGGDGSNVDQNAVLKDYKGNIAFWALTKVQDVFGNCVTYQYDIDEIRQSAGDKYPSKQIYLKEINYTGYGHEKGAYSVYFKRTKLVNGEERKDKSFDARLAFKRHTIDLLKTIEVKFNNSLIRSYELNYKEGAFFKTLLTSVDELDSQGKVFSEHEFDYYNDVTKGNQTKYFNSEVPWDSQGDDIQVDLYGLNKLPKFSPASSALSGSSSWSGGAGLYVGPGIGANPWSKKGTVGGSYSFNHSESDGKVLLVDLNGDGLPDKLFQKGGHVWFRPQLRQTAGDMEPHFGGAVPIESISRFLKEKTNSHSLGAQINISLSGFIGANTTYSKSKTSVYFSDVNGDGLPDLVDNGRVLFNRLKDGVPEFDGTSAGTPNPINQSGGIDSDIYKPDPTELQEAEKQNPLHDVIRVWQAPFTGKIDITAPIHLIEDFSAERKGYSTADGVVASLEYNGTRLWTDTITENDYSIKTLSIKSLDIKRGDRLFFRLNSRYDGAYDQVAWNPAITYINASNPDLKDANGKYYFRFIAGDDFVLTGNQTISTPIDGKIQLEGTIRKPVTSDNIKVSIIKEFDGAKDTIWSKHLSWKDSVSVDISQERTVKKGETYSFKVESQSNINWSNIHWKPRMYYTESDDENVQSVVDAEGEPTINAYATPSFSIYANTIRVSSPWVAPQAAKVDLIPGISFTNGYNGKVVFTAKRRNELIDKRTLTIADGVMSSKDTIQIEVNKGDSVFFGYYLPDFAKDGAINSNSFILQDSIKSFSDTLMASCYSPIADEDEIYGPLYGGWGQFIYNANDGRDSKVIDQQLLKLNDNIADVSKSDFDQIDDPSKLKGSKVYDPSTDIFILMTPDAEKGAWVGYDDLTYVKDTVVSSSRMGEDAISPFNPFSGGTGARAIDKMSRSLNISFSGGGKVGSGSVTTGWNRVLTDFTDMNGDRYPDVVTKDKIQYTNPDGSLSDFEKNFDALNKTTVYAAGPSMNGKFTETSKTPSHSANGNFYIVKSKGSTFNVGGGTGNNYTTQTYADINGDGLPDKIRLNGKVDINLGYSYTDDETWNIDSISGGHSNDINGGTGFSLWNNSFEGGIGLSTSFSHLRYSFIDVNGDGLVDLVYKKTGVVYLRLNTGTGFSQPFAWNEISDIGKSSTTSASANVSFTFGFSAFLAKIVFTPSINGSVGINRTNIQISDIDGDGYPDFLQSDVDSDIKVKSSAIARTNLLHTIHRPLKSSIELNYKPVGNTTDMPQSIWALSEVKVFDGHKGDGVDTLKTTFDYSDGYRDRRERTFYGFGEVKTHQLDEQGDVYRTTIQKFANDNYYDKGLLLSETLEDVKGRKYVETVNKYQLKDPADNLKAIADTADMATVYRAFPALVETHKYFYEGESSPQKSTYMSFGYGAYGNVVSYTDHGEPDEPGDSISSSIQYWELTGKHILNVPKSITVTGEGKTYRERSTEVDDQTGKITQITQALKKGQAVYDLHYDAYGNLDSIIQPANYKGQRMHYAYEYDHTVHSYITKVRDAYGYSSSSTYDYRFGQVLSTTDINGQETKYAIDDVGRITTITGPYELEAGVPFTIKFQYHPDATVPWAFTQHYDPDHPDNPIETAMFIDGLGRALQTKKDAAIFQSKHSDDEEMMIVSGKVTYDAFGRSVTSYYPVTEKKGHTETFNTSVDDIKPTKVAYDVLDRTVKTTLPDGAETTTKYGFGNDRDGKLRFMTQVTDANGKISESYTDVRNRKTAVKAPGKVWTSFVYDPLGELLQATDAEGNTTTSVYDMLGRRTSRNHPDAGLTDYTYDPAGNMLTQVTANLRGKNEAINYDYDYTRLTHITYPENTVNNVRYEYGKPGADFNRAGRITVQEDGTGAQEFFYGPLGEVVKNIRTIIVPDEGIYTFDTEWTYDTWNRLKHMVYPDGETLTYDYNKGGSLHEMYGEKNGHRYNYLTRLGYDKFEDRVYLAYGNGTETTYAYEPKRRRLHNITALTSAGRKMMDDTYTYDNVNNITRLQSTAPIPSADLKGGRFDYHYHYDDLYRLTNADGHYEGATHEHTYTLAMAYSPTGRILSKNQFHQFRGYDDTDWAPRHKTTYNWEYKYEGAQPHAPSQIGDRVYHYDANGNPTGWESTKNNNRREILWDEENRMRALADNGVAYHYMYDASGDRVIKASGDGQAVYVNGFPMGGSGTVGSYTMYVNPYMVVSNMKYTKHFYVEGQRIVSQLGEMGAYQDLLNPKDTVKAGHGIDWEKKKEHQKEQLIANFEALGLDGAVFTAGKSGKIPYGRIKKYFRENSTLVSTGTSASSSTSTDTKVENLQFYYHPDHLGSSSYITDASGEVYQHDEYFPFGETFVEERTDAEYTSYLFNGKELDQETGLYYYGARYYDPRISMWYGVDPMADKYPGVSPFDYCLNNPILLIDPNGNDPNDVLSKAFSYIGTLYEYGGKNPNVSAVGMADRTNSLFLVHMRNDITEPIFNAISSGNYEKVNEIYKSYGYGDIIGKSSIGIDCSGLAGQAFNSDPDKLMKNFNLAKQGATGMAIAFESEGKNGVFANGLLHNDFNLVGKGDLIFSNVSAGKNGNIINVKHTMIATGMVRRDRNGNVTKFQVVAASFSAGKVKKQWWTVNSNMRIGHTFRTTDNYNVGPLLDAKDRLKMSDFVSKYQY</sequence>
<evidence type="ECO:0000256" key="3">
    <source>
        <dbReference type="ARBA" id="ARBA00023026"/>
    </source>
</evidence>
<dbReference type="PANTHER" id="PTHR32305:SF15">
    <property type="entry name" value="PROTEIN RHSA-RELATED"/>
    <property type="match status" value="1"/>
</dbReference>
<organism evidence="6 7">
    <name type="scientific">Prolixibacter denitrificans</name>
    <dbReference type="NCBI Taxonomy" id="1541063"/>
    <lineage>
        <taxon>Bacteria</taxon>
        <taxon>Pseudomonadati</taxon>
        <taxon>Bacteroidota</taxon>
        <taxon>Bacteroidia</taxon>
        <taxon>Marinilabiliales</taxon>
        <taxon>Prolixibacteraceae</taxon>
        <taxon>Prolixibacter</taxon>
    </lineage>
</organism>
<feature type="region of interest" description="Disordered" evidence="4">
    <location>
        <begin position="953"/>
        <end position="976"/>
    </location>
</feature>
<evidence type="ECO:0000313" key="6">
    <source>
        <dbReference type="EMBL" id="GET22359.1"/>
    </source>
</evidence>
<evidence type="ECO:0000256" key="4">
    <source>
        <dbReference type="SAM" id="MobiDB-lite"/>
    </source>
</evidence>
<keyword evidence="2" id="KW-0964">Secreted</keyword>
<dbReference type="InterPro" id="IPR028994">
    <property type="entry name" value="Integrin_alpha_N"/>
</dbReference>
<dbReference type="Pfam" id="PF05593">
    <property type="entry name" value="RHS_repeat"/>
    <property type="match status" value="1"/>
</dbReference>
<keyword evidence="7" id="KW-1185">Reference proteome</keyword>
<dbReference type="InterPro" id="IPR022045">
    <property type="entry name" value="TcdB_toxin_mid/N"/>
</dbReference>